<dbReference type="EMBL" id="ATHI01000006">
    <property type="protein sequence ID" value="EPR34768.1"/>
    <property type="molecule type" value="Genomic_DNA"/>
</dbReference>
<dbReference type="InterPro" id="IPR036563">
    <property type="entry name" value="MoaE_sf"/>
</dbReference>
<sequence>MDISKTIAELKKDPEFQKNVGMVLVHNGVVRGWSRAGHETVEAVDIHVDRDTVEAIRRDIEAKPGIWRAVAEANDGLLFPGDDVLFLLVAGDIRENVKPALAEFLDRVKAEAVHKKEHVAAPGEERRQS</sequence>
<protein>
    <recommendedName>
        <fullName evidence="4">Molybdopterin synthase catalytic subunit</fullName>
        <ecNumber evidence="3">2.8.1.12</ecNumber>
    </recommendedName>
    <alternativeName>
        <fullName evidence="8">MPT synthase subunit 2</fullName>
    </alternativeName>
    <alternativeName>
        <fullName evidence="6">Molybdenum cofactor biosynthesis protein E</fullName>
    </alternativeName>
    <alternativeName>
        <fullName evidence="7">Molybdopterin-converting factor large subunit</fullName>
    </alternativeName>
    <alternativeName>
        <fullName evidence="9">Molybdopterin-converting factor subunit 2</fullName>
    </alternativeName>
</protein>
<dbReference type="PATRIC" id="fig|1121439.3.peg.988"/>
<dbReference type="SUPFAM" id="SSF54690">
    <property type="entry name" value="Molybdopterin synthase subunit MoaE"/>
    <property type="match status" value="1"/>
</dbReference>
<evidence type="ECO:0000313" key="12">
    <source>
        <dbReference type="Proteomes" id="UP000014975"/>
    </source>
</evidence>
<dbReference type="STRING" id="1121439.dsat_2587"/>
<comment type="subunit">
    <text evidence="5">Heterotetramer of 2 MoaD subunits and 2 MoaE subunits. Also stable as homodimer. The enzyme changes between these two forms during catalysis.</text>
</comment>
<accession>S7UR70</accession>
<evidence type="ECO:0000256" key="5">
    <source>
        <dbReference type="ARBA" id="ARBA00026066"/>
    </source>
</evidence>
<dbReference type="GO" id="GO:0030366">
    <property type="term" value="F:molybdopterin synthase activity"/>
    <property type="evidence" value="ECO:0007669"/>
    <property type="project" value="UniProtKB-EC"/>
</dbReference>
<dbReference type="Gene3D" id="3.90.1170.40">
    <property type="entry name" value="Molybdopterin biosynthesis MoaE subunit"/>
    <property type="match status" value="1"/>
</dbReference>
<dbReference type="OrthoDB" id="9786032at2"/>
<comment type="catalytic activity">
    <reaction evidence="10">
        <text>2 [molybdopterin-synthase sulfur-carrier protein]-C-terminal-Gly-aminoethanethioate + cyclic pyranopterin phosphate + H2O = molybdopterin + 2 [molybdopterin-synthase sulfur-carrier protein]-C-terminal Gly-Gly + 2 H(+)</text>
        <dbReference type="Rhea" id="RHEA:26333"/>
        <dbReference type="Rhea" id="RHEA-COMP:12202"/>
        <dbReference type="Rhea" id="RHEA-COMP:19907"/>
        <dbReference type="ChEBI" id="CHEBI:15377"/>
        <dbReference type="ChEBI" id="CHEBI:15378"/>
        <dbReference type="ChEBI" id="CHEBI:58698"/>
        <dbReference type="ChEBI" id="CHEBI:59648"/>
        <dbReference type="ChEBI" id="CHEBI:90778"/>
        <dbReference type="ChEBI" id="CHEBI:232372"/>
        <dbReference type="EC" id="2.8.1.12"/>
    </reaction>
</comment>
<evidence type="ECO:0000256" key="10">
    <source>
        <dbReference type="ARBA" id="ARBA00049878"/>
    </source>
</evidence>
<dbReference type="AlphaFoldDB" id="S7UR70"/>
<gene>
    <name evidence="11" type="ORF">dsat_2587</name>
</gene>
<evidence type="ECO:0000256" key="3">
    <source>
        <dbReference type="ARBA" id="ARBA00011950"/>
    </source>
</evidence>
<dbReference type="Proteomes" id="UP000014975">
    <property type="component" value="Unassembled WGS sequence"/>
</dbReference>
<evidence type="ECO:0000256" key="7">
    <source>
        <dbReference type="ARBA" id="ARBA00030407"/>
    </source>
</evidence>
<comment type="caution">
    <text evidence="11">The sequence shown here is derived from an EMBL/GenBank/DDBJ whole genome shotgun (WGS) entry which is preliminary data.</text>
</comment>
<evidence type="ECO:0000256" key="2">
    <source>
        <dbReference type="ARBA" id="ARBA00005426"/>
    </source>
</evidence>
<name>S7UR70_9BACT</name>
<dbReference type="InterPro" id="IPR003448">
    <property type="entry name" value="Mopterin_biosynth_MoaE"/>
</dbReference>
<dbReference type="RefSeq" id="WP_020886472.1">
    <property type="nucleotide sequence ID" value="NZ_ATHI01000006.1"/>
</dbReference>
<evidence type="ECO:0000313" key="11">
    <source>
        <dbReference type="EMBL" id="EPR34768.1"/>
    </source>
</evidence>
<comment type="pathway">
    <text evidence="1">Cofactor biosynthesis; molybdopterin biosynthesis.</text>
</comment>
<dbReference type="EC" id="2.8.1.12" evidence="3"/>
<evidence type="ECO:0000256" key="1">
    <source>
        <dbReference type="ARBA" id="ARBA00005046"/>
    </source>
</evidence>
<reference evidence="11 12" key="1">
    <citation type="journal article" date="2013" name="Genome Announc.">
        <title>Draft genome sequences for three mercury-methylating, sulfate-reducing bacteria.</title>
        <authorList>
            <person name="Brown S.D."/>
            <person name="Hurt R.A.Jr."/>
            <person name="Gilmour C.C."/>
            <person name="Elias D.A."/>
        </authorList>
    </citation>
    <scope>NUCLEOTIDE SEQUENCE [LARGE SCALE GENOMIC DNA]</scope>
    <source>
        <strain evidence="11 12">DSM 16529</strain>
    </source>
</reference>
<evidence type="ECO:0000256" key="9">
    <source>
        <dbReference type="ARBA" id="ARBA00032474"/>
    </source>
</evidence>
<dbReference type="UniPathway" id="UPA00344"/>
<evidence type="ECO:0000256" key="8">
    <source>
        <dbReference type="ARBA" id="ARBA00030781"/>
    </source>
</evidence>
<organism evidence="11 12">
    <name type="scientific">Alkalidesulfovibrio alkalitolerans DSM 16529</name>
    <dbReference type="NCBI Taxonomy" id="1121439"/>
    <lineage>
        <taxon>Bacteria</taxon>
        <taxon>Pseudomonadati</taxon>
        <taxon>Thermodesulfobacteriota</taxon>
        <taxon>Desulfovibrionia</taxon>
        <taxon>Desulfovibrionales</taxon>
        <taxon>Desulfovibrionaceae</taxon>
        <taxon>Alkalidesulfovibrio</taxon>
    </lineage>
</organism>
<proteinExistence type="inferred from homology"/>
<dbReference type="GO" id="GO:0006777">
    <property type="term" value="P:Mo-molybdopterin cofactor biosynthetic process"/>
    <property type="evidence" value="ECO:0007669"/>
    <property type="project" value="InterPro"/>
</dbReference>
<dbReference type="Pfam" id="PF02391">
    <property type="entry name" value="MoaE"/>
    <property type="match status" value="1"/>
</dbReference>
<evidence type="ECO:0000256" key="6">
    <source>
        <dbReference type="ARBA" id="ARBA00029745"/>
    </source>
</evidence>
<comment type="similarity">
    <text evidence="2">Belongs to the MoaE family.</text>
</comment>
<keyword evidence="12" id="KW-1185">Reference proteome</keyword>
<evidence type="ECO:0000256" key="4">
    <source>
        <dbReference type="ARBA" id="ARBA00013858"/>
    </source>
</evidence>
<dbReference type="eggNOG" id="COG0314">
    <property type="taxonomic scope" value="Bacteria"/>
</dbReference>